<evidence type="ECO:0000259" key="1">
    <source>
        <dbReference type="PROSITE" id="PS50883"/>
    </source>
</evidence>
<comment type="caution">
    <text evidence="2">The sequence shown here is derived from an EMBL/GenBank/DDBJ whole genome shotgun (WGS) entry which is preliminary data.</text>
</comment>
<dbReference type="InterPro" id="IPR001633">
    <property type="entry name" value="EAL_dom"/>
</dbReference>
<dbReference type="SUPFAM" id="SSF141868">
    <property type="entry name" value="EAL domain-like"/>
    <property type="match status" value="1"/>
</dbReference>
<dbReference type="InterPro" id="IPR035919">
    <property type="entry name" value="EAL_sf"/>
</dbReference>
<dbReference type="RefSeq" id="WP_186770151.1">
    <property type="nucleotide sequence ID" value="NZ_JACOMF010000007.1"/>
</dbReference>
<feature type="domain" description="EAL" evidence="1">
    <location>
        <begin position="1"/>
        <end position="40"/>
    </location>
</feature>
<organism evidence="2 3">
    <name type="scientific">Siccirubricoccus deserti</name>
    <dbReference type="NCBI Taxonomy" id="2013562"/>
    <lineage>
        <taxon>Bacteria</taxon>
        <taxon>Pseudomonadati</taxon>
        <taxon>Pseudomonadota</taxon>
        <taxon>Alphaproteobacteria</taxon>
        <taxon>Acetobacterales</taxon>
        <taxon>Roseomonadaceae</taxon>
        <taxon>Siccirubricoccus</taxon>
    </lineage>
</organism>
<dbReference type="EMBL" id="JACOMF010000007">
    <property type="protein sequence ID" value="MBC4015381.1"/>
    <property type="molecule type" value="Genomic_DNA"/>
</dbReference>
<name>A0A9X0QWU1_9PROT</name>
<evidence type="ECO:0000313" key="2">
    <source>
        <dbReference type="EMBL" id="MBC4015381.1"/>
    </source>
</evidence>
<reference evidence="2" key="1">
    <citation type="submission" date="2020-08" db="EMBL/GenBank/DDBJ databases">
        <authorList>
            <person name="Hu Y."/>
            <person name="Nguyen S.V."/>
            <person name="Li F."/>
            <person name="Fanning S."/>
        </authorList>
    </citation>
    <scope>NUCLEOTIDE SEQUENCE</scope>
    <source>
        <strain evidence="2">SYSU D8009</strain>
    </source>
</reference>
<sequence length="70" mass="7606">MERTEQRDFLQGIGCEEAQGWLFGRPVPASALRAGWQQRRRRAECAGPAMPTAALPCPAAQFPTAARPAP</sequence>
<protein>
    <recommendedName>
        <fullName evidence="1">EAL domain-containing protein</fullName>
    </recommendedName>
</protein>
<dbReference type="Proteomes" id="UP000600101">
    <property type="component" value="Unassembled WGS sequence"/>
</dbReference>
<keyword evidence="3" id="KW-1185">Reference proteome</keyword>
<proteinExistence type="predicted"/>
<dbReference type="Gene3D" id="3.20.20.450">
    <property type="entry name" value="EAL domain"/>
    <property type="match status" value="1"/>
</dbReference>
<dbReference type="AlphaFoldDB" id="A0A9X0QWU1"/>
<evidence type="ECO:0000313" key="3">
    <source>
        <dbReference type="Proteomes" id="UP000600101"/>
    </source>
</evidence>
<accession>A0A9X0QWU1</accession>
<dbReference type="PROSITE" id="PS50883">
    <property type="entry name" value="EAL"/>
    <property type="match status" value="1"/>
</dbReference>
<gene>
    <name evidence="2" type="ORF">H7965_08575</name>
</gene>